<name>D7FP32_ECTSI</name>
<dbReference type="AlphaFoldDB" id="D7FP32"/>
<evidence type="ECO:0000313" key="1">
    <source>
        <dbReference type="EMBL" id="CBJ30296.1"/>
    </source>
</evidence>
<dbReference type="EMBL" id="FN649760">
    <property type="protein sequence ID" value="CBJ30296.1"/>
    <property type="molecule type" value="Genomic_DNA"/>
</dbReference>
<evidence type="ECO:0000313" key="2">
    <source>
        <dbReference type="Proteomes" id="UP000002630"/>
    </source>
</evidence>
<organism evidence="1 2">
    <name type="scientific">Ectocarpus siliculosus</name>
    <name type="common">Brown alga</name>
    <name type="synonym">Conferva siliculosa</name>
    <dbReference type="NCBI Taxonomy" id="2880"/>
    <lineage>
        <taxon>Eukaryota</taxon>
        <taxon>Sar</taxon>
        <taxon>Stramenopiles</taxon>
        <taxon>Ochrophyta</taxon>
        <taxon>PX clade</taxon>
        <taxon>Phaeophyceae</taxon>
        <taxon>Ectocarpales</taxon>
        <taxon>Ectocarpaceae</taxon>
        <taxon>Ectocarpus</taxon>
    </lineage>
</organism>
<dbReference type="OrthoDB" id="10416480at2759"/>
<protein>
    <submittedName>
        <fullName evidence="1">Uncharacterized protein</fullName>
    </submittedName>
</protein>
<gene>
    <name evidence="1" type="ORF">Esi_0185_0007</name>
</gene>
<keyword evidence="2" id="KW-1185">Reference proteome</keyword>
<proteinExistence type="predicted"/>
<dbReference type="InParanoid" id="D7FP32"/>
<accession>D7FP32</accession>
<reference evidence="1 2" key="1">
    <citation type="journal article" date="2010" name="Nature">
        <title>The Ectocarpus genome and the independent evolution of multicellularity in brown algae.</title>
        <authorList>
            <person name="Cock J.M."/>
            <person name="Sterck L."/>
            <person name="Rouze P."/>
            <person name="Scornet D."/>
            <person name="Allen A.E."/>
            <person name="Amoutzias G."/>
            <person name="Anthouard V."/>
            <person name="Artiguenave F."/>
            <person name="Aury J.M."/>
            <person name="Badger J.H."/>
            <person name="Beszteri B."/>
            <person name="Billiau K."/>
            <person name="Bonnet E."/>
            <person name="Bothwell J.H."/>
            <person name="Bowler C."/>
            <person name="Boyen C."/>
            <person name="Brownlee C."/>
            <person name="Carrano C.J."/>
            <person name="Charrier B."/>
            <person name="Cho G.Y."/>
            <person name="Coelho S.M."/>
            <person name="Collen J."/>
            <person name="Corre E."/>
            <person name="Da Silva C."/>
            <person name="Delage L."/>
            <person name="Delaroque N."/>
            <person name="Dittami S.M."/>
            <person name="Doulbeau S."/>
            <person name="Elias M."/>
            <person name="Farnham G."/>
            <person name="Gachon C.M."/>
            <person name="Gschloessl B."/>
            <person name="Heesch S."/>
            <person name="Jabbari K."/>
            <person name="Jubin C."/>
            <person name="Kawai H."/>
            <person name="Kimura K."/>
            <person name="Kloareg B."/>
            <person name="Kupper F.C."/>
            <person name="Lang D."/>
            <person name="Le Bail A."/>
            <person name="Leblanc C."/>
            <person name="Lerouge P."/>
            <person name="Lohr M."/>
            <person name="Lopez P.J."/>
            <person name="Martens C."/>
            <person name="Maumus F."/>
            <person name="Michel G."/>
            <person name="Miranda-Saavedra D."/>
            <person name="Morales J."/>
            <person name="Moreau H."/>
            <person name="Motomura T."/>
            <person name="Nagasato C."/>
            <person name="Napoli C.A."/>
            <person name="Nelson D.R."/>
            <person name="Nyvall-Collen P."/>
            <person name="Peters A.F."/>
            <person name="Pommier C."/>
            <person name="Potin P."/>
            <person name="Poulain J."/>
            <person name="Quesneville H."/>
            <person name="Read B."/>
            <person name="Rensing S.A."/>
            <person name="Ritter A."/>
            <person name="Rousvoal S."/>
            <person name="Samanta M."/>
            <person name="Samson G."/>
            <person name="Schroeder D.C."/>
            <person name="Segurens B."/>
            <person name="Strittmatter M."/>
            <person name="Tonon T."/>
            <person name="Tregear J.W."/>
            <person name="Valentin K."/>
            <person name="von Dassow P."/>
            <person name="Yamagishi T."/>
            <person name="Van de Peer Y."/>
            <person name="Wincker P."/>
        </authorList>
    </citation>
    <scope>NUCLEOTIDE SEQUENCE [LARGE SCALE GENOMIC DNA]</scope>
    <source>
        <strain evidence="2">Ec32 / CCAP1310/4</strain>
    </source>
</reference>
<sequence>MKALAKSWENMKSIPARSGIEDEFEGDRKEDDLCVKVDMGEGVEAVKFGSPDELFSEFWPLLLWAVSSSDEIEDGLLYRWIKDASGYGASFSKSNKFFKLVAGETVAKDKTGEAATEAAESVTLRAQKGGMDMRGGLNRFLKLNDNTSENDDMLALIMECGFFIGPRLLWYMGVKH</sequence>
<dbReference type="Proteomes" id="UP000002630">
    <property type="component" value="Unassembled WGS sequence"/>
</dbReference>